<name>A0A7V2AUN3_UNCEI</name>
<dbReference type="AlphaFoldDB" id="A0A7V2AUN3"/>
<gene>
    <name evidence="1" type="ORF">ENO08_03905</name>
</gene>
<dbReference type="EMBL" id="DSEC01000274">
    <property type="protein sequence ID" value="HER43584.1"/>
    <property type="molecule type" value="Genomic_DNA"/>
</dbReference>
<protein>
    <recommendedName>
        <fullName evidence="2">Glycosyltransferase subfamily 4-like N-terminal domain-containing protein</fullName>
    </recommendedName>
</protein>
<proteinExistence type="predicted"/>
<comment type="caution">
    <text evidence="1">The sequence shown here is derived from an EMBL/GenBank/DDBJ whole genome shotgun (WGS) entry which is preliminary data.</text>
</comment>
<dbReference type="Gene3D" id="3.40.50.2000">
    <property type="entry name" value="Glycogen Phosphorylase B"/>
    <property type="match status" value="1"/>
</dbReference>
<sequence>MRIVVAIPFSPWPVRKGTDRLIMNLLAGLSAHHEVALAAMALGREELARLREIETPSIRVAAMLAPHRRGFSRRVWRKVRNSALALLAGVPARVSYAAPRPYLELVADTARDMGADIVLANYWHLYRLPDLLETGKPVLVTHDLDFAVNPGRLALAPRGIRRAAAACRARSLERIERLAYERYKAILTVTRADADALGRDPSLRGKSIAALPLALDLSEFDPGAYERERNEILFVGTFH</sequence>
<reference evidence="1" key="1">
    <citation type="journal article" date="2020" name="mSystems">
        <title>Genome- and Community-Level Interaction Insights into Carbon Utilization and Element Cycling Functions of Hydrothermarchaeota in Hydrothermal Sediment.</title>
        <authorList>
            <person name="Zhou Z."/>
            <person name="Liu Y."/>
            <person name="Xu W."/>
            <person name="Pan J."/>
            <person name="Luo Z.H."/>
            <person name="Li M."/>
        </authorList>
    </citation>
    <scope>NUCLEOTIDE SEQUENCE [LARGE SCALE GENOMIC DNA]</scope>
    <source>
        <strain evidence="1">SpSt-1233</strain>
    </source>
</reference>
<evidence type="ECO:0008006" key="2">
    <source>
        <dbReference type="Google" id="ProtNLM"/>
    </source>
</evidence>
<feature type="non-terminal residue" evidence="1">
    <location>
        <position position="239"/>
    </location>
</feature>
<organism evidence="1">
    <name type="scientific">Eiseniibacteriota bacterium</name>
    <dbReference type="NCBI Taxonomy" id="2212470"/>
    <lineage>
        <taxon>Bacteria</taxon>
        <taxon>Candidatus Eiseniibacteriota</taxon>
    </lineage>
</organism>
<dbReference type="SUPFAM" id="SSF53756">
    <property type="entry name" value="UDP-Glycosyltransferase/glycogen phosphorylase"/>
    <property type="match status" value="1"/>
</dbReference>
<dbReference type="Proteomes" id="UP000886069">
    <property type="component" value="Unassembled WGS sequence"/>
</dbReference>
<evidence type="ECO:0000313" key="1">
    <source>
        <dbReference type="EMBL" id="HER43584.1"/>
    </source>
</evidence>
<accession>A0A7V2AUN3</accession>